<organism evidence="1 2">
    <name type="scientific">Nocardioides potassii</name>
    <dbReference type="NCBI Taxonomy" id="2911371"/>
    <lineage>
        <taxon>Bacteria</taxon>
        <taxon>Bacillati</taxon>
        <taxon>Actinomycetota</taxon>
        <taxon>Actinomycetes</taxon>
        <taxon>Propionibacteriales</taxon>
        <taxon>Nocardioidaceae</taxon>
        <taxon>Nocardioides</taxon>
    </lineage>
</organism>
<proteinExistence type="predicted"/>
<sequence>MAETLQFLVEHLLRAGARAEGRPRFDGFSFDHVLSGAVIGRRPGARTTYAVTVSDNVVTGRTVPSYCPGTSRPRAMTGGRPANVIELRPRRA</sequence>
<protein>
    <submittedName>
        <fullName evidence="1">Uncharacterized protein</fullName>
    </submittedName>
</protein>
<evidence type="ECO:0000313" key="1">
    <source>
        <dbReference type="EMBL" id="MCF6376459.1"/>
    </source>
</evidence>
<evidence type="ECO:0000313" key="2">
    <source>
        <dbReference type="Proteomes" id="UP001201161"/>
    </source>
</evidence>
<accession>A0ABS9H882</accession>
<dbReference type="RefSeq" id="WP_236398492.1">
    <property type="nucleotide sequence ID" value="NZ_JAKJHZ010000003.1"/>
</dbReference>
<keyword evidence="2" id="KW-1185">Reference proteome</keyword>
<dbReference type="EMBL" id="JAKJHZ010000003">
    <property type="protein sequence ID" value="MCF6376459.1"/>
    <property type="molecule type" value="Genomic_DNA"/>
</dbReference>
<gene>
    <name evidence="1" type="ORF">L2K70_02480</name>
</gene>
<comment type="caution">
    <text evidence="1">The sequence shown here is derived from an EMBL/GenBank/DDBJ whole genome shotgun (WGS) entry which is preliminary data.</text>
</comment>
<name>A0ABS9H882_9ACTN</name>
<dbReference type="Proteomes" id="UP001201161">
    <property type="component" value="Unassembled WGS sequence"/>
</dbReference>
<reference evidence="1 2" key="1">
    <citation type="submission" date="2022-01" db="EMBL/GenBank/DDBJ databases">
        <title>Nocardioides sp. nov., an actinomycete isolated from mining soil.</title>
        <authorList>
            <person name="Liu L."/>
        </authorList>
    </citation>
    <scope>NUCLEOTIDE SEQUENCE [LARGE SCALE GENOMIC DNA]</scope>
    <source>
        <strain evidence="1 2">KLBMP 9356</strain>
    </source>
</reference>